<evidence type="ECO:0000313" key="1">
    <source>
        <dbReference type="EMBL" id="KAG0715523.1"/>
    </source>
</evidence>
<sequence length="126" mass="13705">MAVQDSLNFSLLDTDCIEMLYNNLPGIDFEEIANEAAVDMHGVMQDGNLGLPFDNTKITQDGNIGLHFDNTKIMRSNWVDLPFDNTKLTQDMSGVTMGLPLPPMRVVVQAPAPSQASRAVPSALLA</sequence>
<protein>
    <submittedName>
        <fullName evidence="1">Uncharacterized protein</fullName>
    </submittedName>
</protein>
<dbReference type="AlphaFoldDB" id="A0A8J4XVA5"/>
<evidence type="ECO:0000313" key="2">
    <source>
        <dbReference type="Proteomes" id="UP000770661"/>
    </source>
</evidence>
<dbReference type="Proteomes" id="UP000770661">
    <property type="component" value="Unassembled WGS sequence"/>
</dbReference>
<accession>A0A8J4XVA5</accession>
<comment type="caution">
    <text evidence="1">The sequence shown here is derived from an EMBL/GenBank/DDBJ whole genome shotgun (WGS) entry which is preliminary data.</text>
</comment>
<reference evidence="1" key="1">
    <citation type="submission" date="2020-07" db="EMBL/GenBank/DDBJ databases">
        <title>The High-quality genome of the commercially important snow crab, Chionoecetes opilio.</title>
        <authorList>
            <person name="Jeong J.-H."/>
            <person name="Ryu S."/>
        </authorList>
    </citation>
    <scope>NUCLEOTIDE SEQUENCE</scope>
    <source>
        <strain evidence="1">MADBK_172401_WGS</strain>
        <tissue evidence="1">Digestive gland</tissue>
    </source>
</reference>
<proteinExistence type="predicted"/>
<dbReference type="EMBL" id="JACEEZ010019640">
    <property type="protein sequence ID" value="KAG0715523.1"/>
    <property type="molecule type" value="Genomic_DNA"/>
</dbReference>
<organism evidence="1 2">
    <name type="scientific">Chionoecetes opilio</name>
    <name type="common">Atlantic snow crab</name>
    <name type="synonym">Cancer opilio</name>
    <dbReference type="NCBI Taxonomy" id="41210"/>
    <lineage>
        <taxon>Eukaryota</taxon>
        <taxon>Metazoa</taxon>
        <taxon>Ecdysozoa</taxon>
        <taxon>Arthropoda</taxon>
        <taxon>Crustacea</taxon>
        <taxon>Multicrustacea</taxon>
        <taxon>Malacostraca</taxon>
        <taxon>Eumalacostraca</taxon>
        <taxon>Eucarida</taxon>
        <taxon>Decapoda</taxon>
        <taxon>Pleocyemata</taxon>
        <taxon>Brachyura</taxon>
        <taxon>Eubrachyura</taxon>
        <taxon>Majoidea</taxon>
        <taxon>Majidae</taxon>
        <taxon>Chionoecetes</taxon>
    </lineage>
</organism>
<gene>
    <name evidence="1" type="ORF">GWK47_011779</name>
</gene>
<keyword evidence="2" id="KW-1185">Reference proteome</keyword>
<name>A0A8J4XVA5_CHIOP</name>